<dbReference type="Pfam" id="PF03641">
    <property type="entry name" value="Lysine_decarbox"/>
    <property type="match status" value="1"/>
</dbReference>
<dbReference type="PANTHER" id="PTHR31223:SF70">
    <property type="entry name" value="LOG FAMILY PROTEIN YJL055W"/>
    <property type="match status" value="1"/>
</dbReference>
<evidence type="ECO:0000313" key="1">
    <source>
        <dbReference type="EMBL" id="KAL0580446.1"/>
    </source>
</evidence>
<gene>
    <name evidence="1" type="ORF">V5O48_001600</name>
</gene>
<comment type="caution">
    <text evidence="1">The sequence shown here is derived from an EMBL/GenBank/DDBJ whole genome shotgun (WGS) entry which is preliminary data.</text>
</comment>
<name>A0ABR3FY30_9AGAR</name>
<protein>
    <recommendedName>
        <fullName evidence="3">Cytokinin riboside 5'-monophosphate phosphoribohydrolase</fullName>
    </recommendedName>
</protein>
<dbReference type="Gene3D" id="3.40.50.450">
    <property type="match status" value="1"/>
</dbReference>
<evidence type="ECO:0000313" key="2">
    <source>
        <dbReference type="Proteomes" id="UP001465976"/>
    </source>
</evidence>
<reference evidence="1 2" key="1">
    <citation type="submission" date="2024-02" db="EMBL/GenBank/DDBJ databases">
        <title>A draft genome for the cacao thread blight pathogen Marasmius crinis-equi.</title>
        <authorList>
            <person name="Cohen S.P."/>
            <person name="Baruah I.K."/>
            <person name="Amoako-Attah I."/>
            <person name="Bukari Y."/>
            <person name="Meinhardt L.W."/>
            <person name="Bailey B.A."/>
        </authorList>
    </citation>
    <scope>NUCLEOTIDE SEQUENCE [LARGE SCALE GENOMIC DNA]</scope>
    <source>
        <strain evidence="1 2">GH-76</strain>
    </source>
</reference>
<dbReference type="PANTHER" id="PTHR31223">
    <property type="entry name" value="LOG FAMILY PROTEIN YJL055W"/>
    <property type="match status" value="1"/>
</dbReference>
<dbReference type="InterPro" id="IPR031100">
    <property type="entry name" value="LOG_fam"/>
</dbReference>
<evidence type="ECO:0008006" key="3">
    <source>
        <dbReference type="Google" id="ProtNLM"/>
    </source>
</evidence>
<dbReference type="InterPro" id="IPR005269">
    <property type="entry name" value="LOG"/>
</dbReference>
<accession>A0ABR3FY30</accession>
<dbReference type="NCBIfam" id="TIGR00730">
    <property type="entry name" value="Rossman fold protein, TIGR00730 family"/>
    <property type="match status" value="1"/>
</dbReference>
<proteinExistence type="predicted"/>
<dbReference type="EMBL" id="JBAHYK010000031">
    <property type="protein sequence ID" value="KAL0580446.1"/>
    <property type="molecule type" value="Genomic_DNA"/>
</dbReference>
<keyword evidence="2" id="KW-1185">Reference proteome</keyword>
<dbReference type="Proteomes" id="UP001465976">
    <property type="component" value="Unassembled WGS sequence"/>
</dbReference>
<dbReference type="SUPFAM" id="SSF102405">
    <property type="entry name" value="MCP/YpsA-like"/>
    <property type="match status" value="1"/>
</dbReference>
<organism evidence="1 2">
    <name type="scientific">Marasmius crinis-equi</name>
    <dbReference type="NCBI Taxonomy" id="585013"/>
    <lineage>
        <taxon>Eukaryota</taxon>
        <taxon>Fungi</taxon>
        <taxon>Dikarya</taxon>
        <taxon>Basidiomycota</taxon>
        <taxon>Agaricomycotina</taxon>
        <taxon>Agaricomycetes</taxon>
        <taxon>Agaricomycetidae</taxon>
        <taxon>Agaricales</taxon>
        <taxon>Marasmiineae</taxon>
        <taxon>Marasmiaceae</taxon>
        <taxon>Marasmius</taxon>
    </lineage>
</organism>
<sequence>MTVPITTIESPSVTSVAVYCGSSTGKHPAYALAAQSLGTALAKADRRLIYGGGTQGLMGAVARSLLASGGKATGITLQAFMEHGGEGEKAPEKSAQVAVPNGFLAPGKEVVVESLHARKFAMASRSCGFIALPGGFGTYDEVFESTTWTQIGLQNKLIVNVRGFYESLKQQIRTAIEDGFVESYNESLVVFVDGPEDKEEHETFDWGDAAISALDRWHEKRSKLPRPAFDWDSGKTATVRTT</sequence>